<accession>A0A7X2S3M8</accession>
<comment type="caution">
    <text evidence="2">The sequence shown here is derived from an EMBL/GenBank/DDBJ whole genome shotgun (WGS) entry which is preliminary data.</text>
</comment>
<feature type="transmembrane region" description="Helical" evidence="1">
    <location>
        <begin position="37"/>
        <end position="59"/>
    </location>
</feature>
<dbReference type="OrthoDB" id="2969742at2"/>
<gene>
    <name evidence="2" type="ORF">GKZ89_02220</name>
</gene>
<evidence type="ECO:0000313" key="2">
    <source>
        <dbReference type="EMBL" id="MTH52206.1"/>
    </source>
</evidence>
<feature type="transmembrane region" description="Helical" evidence="1">
    <location>
        <begin position="79"/>
        <end position="97"/>
    </location>
</feature>
<dbReference type="Pfam" id="PF10864">
    <property type="entry name" value="DUF2663"/>
    <property type="match status" value="1"/>
</dbReference>
<evidence type="ECO:0000256" key="1">
    <source>
        <dbReference type="SAM" id="Phobius"/>
    </source>
</evidence>
<keyword evidence="1" id="KW-0472">Membrane</keyword>
<keyword evidence="1" id="KW-0812">Transmembrane</keyword>
<dbReference type="InterPro" id="IPR020210">
    <property type="entry name" value="Uncharacterised_YpbF_TM"/>
</dbReference>
<protein>
    <submittedName>
        <fullName evidence="2">DUF2663 family protein</fullName>
    </submittedName>
</protein>
<evidence type="ECO:0000313" key="3">
    <source>
        <dbReference type="Proteomes" id="UP000434639"/>
    </source>
</evidence>
<dbReference type="Proteomes" id="UP000434639">
    <property type="component" value="Unassembled WGS sequence"/>
</dbReference>
<name>A0A7X2S3M8_9BACI</name>
<dbReference type="RefSeq" id="WP_155110731.1">
    <property type="nucleotide sequence ID" value="NZ_WMIB01000001.1"/>
</dbReference>
<keyword evidence="1" id="KW-1133">Transmembrane helix</keyword>
<reference evidence="2 3" key="1">
    <citation type="journal article" date="2017" name="Int. J. Syst. Evol. Microbiol.">
        <title>Bacillus mangrovi sp. nov., isolated from a sediment sample from a mangrove forest.</title>
        <authorList>
            <person name="Gupta V."/>
            <person name="Singh P.K."/>
            <person name="Korpole S."/>
            <person name="Tanuku N.R.S."/>
            <person name="Pinnaka A.K."/>
        </authorList>
    </citation>
    <scope>NUCLEOTIDE SEQUENCE [LARGE SCALE GENOMIC DNA]</scope>
    <source>
        <strain evidence="2 3">KCTC 33872</strain>
    </source>
</reference>
<proteinExistence type="predicted"/>
<sequence length="152" mass="17686">MEETIKLLEPVTDEPTKRMLQGLVDKKRKFDDLKRKVLLLQLASFGLMIGFMVYFYNAVVLTSGNSLPAVLSRFVDESLHLYFLTAIAGAYATALFLKKKEEKAEKEFHTLRCEVIRKSGELWPQPYHWKKRIAVFQVMKSEFGINLFYESK</sequence>
<organism evidence="2 3">
    <name type="scientific">Metabacillus mangrovi</name>
    <dbReference type="NCBI Taxonomy" id="1491830"/>
    <lineage>
        <taxon>Bacteria</taxon>
        <taxon>Bacillati</taxon>
        <taxon>Bacillota</taxon>
        <taxon>Bacilli</taxon>
        <taxon>Bacillales</taxon>
        <taxon>Bacillaceae</taxon>
        <taxon>Metabacillus</taxon>
    </lineage>
</organism>
<keyword evidence="3" id="KW-1185">Reference proteome</keyword>
<dbReference type="EMBL" id="WMIB01000001">
    <property type="protein sequence ID" value="MTH52206.1"/>
    <property type="molecule type" value="Genomic_DNA"/>
</dbReference>
<dbReference type="AlphaFoldDB" id="A0A7X2S3M8"/>